<keyword evidence="2" id="KW-0371">Homeobox</keyword>
<keyword evidence="2" id="KW-0238">DNA-binding</keyword>
<dbReference type="PANTHER" id="PTHR46564:SF1">
    <property type="entry name" value="TRANSPOSASE"/>
    <property type="match status" value="1"/>
</dbReference>
<protein>
    <submittedName>
        <fullName evidence="2">Homeodomain-like protein</fullName>
    </submittedName>
</protein>
<evidence type="ECO:0000259" key="1">
    <source>
        <dbReference type="Pfam" id="PF13358"/>
    </source>
</evidence>
<dbReference type="SUPFAM" id="SSF46689">
    <property type="entry name" value="Homeodomain-like"/>
    <property type="match status" value="1"/>
</dbReference>
<name>A0A8H3M7H3_9GLOM</name>
<accession>A0A8H3M7H3</accession>
<comment type="caution">
    <text evidence="2">The sequence shown here is derived from an EMBL/GenBank/DDBJ whole genome shotgun (WGS) entry which is preliminary data.</text>
</comment>
<gene>
    <name evidence="2" type="ORF">RCL2_002702500</name>
</gene>
<dbReference type="InterPro" id="IPR036397">
    <property type="entry name" value="RNaseH_sf"/>
</dbReference>
<dbReference type="EMBL" id="BLAL01000286">
    <property type="protein sequence ID" value="GET00570.1"/>
    <property type="molecule type" value="Genomic_DNA"/>
</dbReference>
<proteinExistence type="predicted"/>
<dbReference type="InterPro" id="IPR009057">
    <property type="entry name" value="Homeodomain-like_sf"/>
</dbReference>
<dbReference type="AlphaFoldDB" id="A0A8H3M7H3"/>
<dbReference type="OrthoDB" id="2266637at2759"/>
<dbReference type="GO" id="GO:0003677">
    <property type="term" value="F:DNA binding"/>
    <property type="evidence" value="ECO:0007669"/>
    <property type="project" value="UniProtKB-KW"/>
</dbReference>
<evidence type="ECO:0000313" key="3">
    <source>
        <dbReference type="Proteomes" id="UP000615446"/>
    </source>
</evidence>
<reference evidence="2" key="1">
    <citation type="submission" date="2019-10" db="EMBL/GenBank/DDBJ databases">
        <title>Conservation and host-specific expression of non-tandemly repeated heterogenous ribosome RNA gene in arbuscular mycorrhizal fungi.</title>
        <authorList>
            <person name="Maeda T."/>
            <person name="Kobayashi Y."/>
            <person name="Nakagawa T."/>
            <person name="Ezawa T."/>
            <person name="Yamaguchi K."/>
            <person name="Bino T."/>
            <person name="Nishimoto Y."/>
            <person name="Shigenobu S."/>
            <person name="Kawaguchi M."/>
        </authorList>
    </citation>
    <scope>NUCLEOTIDE SEQUENCE</scope>
    <source>
        <strain evidence="2">HR1</strain>
    </source>
</reference>
<dbReference type="Proteomes" id="UP000615446">
    <property type="component" value="Unassembled WGS sequence"/>
</dbReference>
<feature type="domain" description="Tc1-like transposase DDE" evidence="1">
    <location>
        <begin position="160"/>
        <end position="223"/>
    </location>
</feature>
<dbReference type="PANTHER" id="PTHR46564">
    <property type="entry name" value="TRANSPOSASE"/>
    <property type="match status" value="1"/>
</dbReference>
<dbReference type="InterPro" id="IPR038717">
    <property type="entry name" value="Tc1-like_DDE_dom"/>
</dbReference>
<evidence type="ECO:0000313" key="2">
    <source>
        <dbReference type="EMBL" id="GET00570.1"/>
    </source>
</evidence>
<dbReference type="Pfam" id="PF13358">
    <property type="entry name" value="DDE_3"/>
    <property type="match status" value="1"/>
</dbReference>
<sequence>MAKTLAEDLKWRIILLHNDGYSKSQIANLLYIGEPLVKKVIHIYAKWGCVVLRDIVYEHVDYYLDEYIEEMQARTGKRLHKAALERNELLRSVFITSIGRYRIDQLVFIDELSKDECTSTRFYGYFEINSKAIKKVVFIQGKRYTLLPALTKQLPQMNSFPSTNSVLVLDNAKIHHDQELLEYLDAFGVKVEFLPLYSLDLNPIETVFSTIKQFLRRNRYFVDTSYNSIYPLLVACSQITSQMAEGYFRGSEYF</sequence>
<organism evidence="2 3">
    <name type="scientific">Rhizophagus clarus</name>
    <dbReference type="NCBI Taxonomy" id="94130"/>
    <lineage>
        <taxon>Eukaryota</taxon>
        <taxon>Fungi</taxon>
        <taxon>Fungi incertae sedis</taxon>
        <taxon>Mucoromycota</taxon>
        <taxon>Glomeromycotina</taxon>
        <taxon>Glomeromycetes</taxon>
        <taxon>Glomerales</taxon>
        <taxon>Glomeraceae</taxon>
        <taxon>Rhizophagus</taxon>
    </lineage>
</organism>
<dbReference type="Gene3D" id="3.30.420.10">
    <property type="entry name" value="Ribonuclease H-like superfamily/Ribonuclease H"/>
    <property type="match status" value="1"/>
</dbReference>